<evidence type="ECO:0000313" key="4">
    <source>
        <dbReference type="EMBL" id="CAB3405754.1"/>
    </source>
</evidence>
<keyword evidence="1" id="KW-0433">Leucine-rich repeat</keyword>
<dbReference type="InterPro" id="IPR003591">
    <property type="entry name" value="Leu-rich_rpt_typical-subtyp"/>
</dbReference>
<dbReference type="InterPro" id="IPR032675">
    <property type="entry name" value="LRR_dom_sf"/>
</dbReference>
<evidence type="ECO:0000256" key="1">
    <source>
        <dbReference type="ARBA" id="ARBA00022614"/>
    </source>
</evidence>
<evidence type="ECO:0008006" key="6">
    <source>
        <dbReference type="Google" id="ProtNLM"/>
    </source>
</evidence>
<dbReference type="Proteomes" id="UP000494206">
    <property type="component" value="Unassembled WGS sequence"/>
</dbReference>
<dbReference type="EMBL" id="CADEPM010000005">
    <property type="protein sequence ID" value="CAB3405754.1"/>
    <property type="molecule type" value="Genomic_DNA"/>
</dbReference>
<feature type="signal peptide" evidence="3">
    <location>
        <begin position="1"/>
        <end position="21"/>
    </location>
</feature>
<dbReference type="SMART" id="SM00369">
    <property type="entry name" value="LRR_TYP"/>
    <property type="match status" value="8"/>
</dbReference>
<dbReference type="AlphaFoldDB" id="A0A8S1F1A0"/>
<organism evidence="4 5">
    <name type="scientific">Caenorhabditis bovis</name>
    <dbReference type="NCBI Taxonomy" id="2654633"/>
    <lineage>
        <taxon>Eukaryota</taxon>
        <taxon>Metazoa</taxon>
        <taxon>Ecdysozoa</taxon>
        <taxon>Nematoda</taxon>
        <taxon>Chromadorea</taxon>
        <taxon>Rhabditida</taxon>
        <taxon>Rhabditina</taxon>
        <taxon>Rhabditomorpha</taxon>
        <taxon>Rhabditoidea</taxon>
        <taxon>Rhabditidae</taxon>
        <taxon>Peloderinae</taxon>
        <taxon>Caenorhabditis</taxon>
    </lineage>
</organism>
<protein>
    <recommendedName>
        <fullName evidence="6">LRRNT domain-containing protein</fullName>
    </recommendedName>
</protein>
<dbReference type="Pfam" id="PF13855">
    <property type="entry name" value="LRR_8"/>
    <property type="match status" value="2"/>
</dbReference>
<dbReference type="OrthoDB" id="17912at2759"/>
<evidence type="ECO:0000256" key="2">
    <source>
        <dbReference type="ARBA" id="ARBA00022737"/>
    </source>
</evidence>
<dbReference type="Gene3D" id="3.80.10.10">
    <property type="entry name" value="Ribonuclease Inhibitor"/>
    <property type="match status" value="2"/>
</dbReference>
<dbReference type="PANTHER" id="PTHR24366:SF96">
    <property type="entry name" value="LEUCINE RICH REPEAT CONTAINING 53"/>
    <property type="match status" value="1"/>
</dbReference>
<sequence length="417" mass="48283">MRCLLQLVLNLLIWRFSAIFAYFDCPHRCQCYEDNEQSTQVHLICKWEQINSTSLSNLSRPELIRTLTIRCPYHSPKVSTPIPAMFQRLRNLDRLEIDRCLMENVPETLFAGLHQLYSLIMKNGKISDLPREIFAHVPNLMMLDLSGNQLRIEPYSLKSLQNLLHLDLSDNNIGFLTNTMVSLTKLKVITMNNNRLTNIDFRRFPEHLTDLSLRHNQISTMHYLRATARHLKRLDLAANRLEFIAGLASGSINVLPSELKHVDLSENRIKFLQENALGHLEHLVLIDFKNNSIKEAKHSSFKGPKGEFKLFLANNPLSCHCMHKWLMHSKLKNITIADLEAVQCVSLMHPHKMMLLKLAVERNDLLCKYSNMCEANCECCERSMCSCRFQCPPSCRCLRSADTSSPRVCYQFQRKKK</sequence>
<evidence type="ECO:0000313" key="5">
    <source>
        <dbReference type="Proteomes" id="UP000494206"/>
    </source>
</evidence>
<accession>A0A8S1F1A0</accession>
<dbReference type="InterPro" id="IPR001611">
    <property type="entry name" value="Leu-rich_rpt"/>
</dbReference>
<name>A0A8S1F1A0_9PELO</name>
<feature type="chain" id="PRO_5035734801" description="LRRNT domain-containing protein" evidence="3">
    <location>
        <begin position="22"/>
        <end position="417"/>
    </location>
</feature>
<comment type="caution">
    <text evidence="4">The sequence shown here is derived from an EMBL/GenBank/DDBJ whole genome shotgun (WGS) entry which is preliminary data.</text>
</comment>
<keyword evidence="2" id="KW-0677">Repeat</keyword>
<keyword evidence="5" id="KW-1185">Reference proteome</keyword>
<dbReference type="PANTHER" id="PTHR24366">
    <property type="entry name" value="IG(IMMUNOGLOBULIN) AND LRR(LEUCINE RICH REPEAT) DOMAINS"/>
    <property type="match status" value="1"/>
</dbReference>
<proteinExistence type="predicted"/>
<gene>
    <name evidence="4" type="ORF">CBOVIS_LOCUS7915</name>
</gene>
<keyword evidence="3" id="KW-0732">Signal</keyword>
<evidence type="ECO:0000256" key="3">
    <source>
        <dbReference type="SAM" id="SignalP"/>
    </source>
</evidence>
<reference evidence="4 5" key="1">
    <citation type="submission" date="2020-04" db="EMBL/GenBank/DDBJ databases">
        <authorList>
            <person name="Laetsch R D."/>
            <person name="Stevens L."/>
            <person name="Kumar S."/>
            <person name="Blaxter L. M."/>
        </authorList>
    </citation>
    <scope>NUCLEOTIDE SEQUENCE [LARGE SCALE GENOMIC DNA]</scope>
</reference>
<dbReference type="SUPFAM" id="SSF52058">
    <property type="entry name" value="L domain-like"/>
    <property type="match status" value="1"/>
</dbReference>